<evidence type="ECO:0008006" key="3">
    <source>
        <dbReference type="Google" id="ProtNLM"/>
    </source>
</evidence>
<evidence type="ECO:0000313" key="2">
    <source>
        <dbReference type="EMBL" id="QNO54256.1"/>
    </source>
</evidence>
<keyword evidence="1" id="KW-1133">Transmembrane helix</keyword>
<organism evidence="2">
    <name type="scientific">Candidatus Methanophaga sp. ANME-1 ERB7</name>
    <dbReference type="NCBI Taxonomy" id="2759913"/>
    <lineage>
        <taxon>Archaea</taxon>
        <taxon>Methanobacteriati</taxon>
        <taxon>Methanobacteriota</taxon>
        <taxon>Stenosarchaea group</taxon>
        <taxon>Methanomicrobia</taxon>
        <taxon>Candidatus Methanophagales</taxon>
        <taxon>Candidatus Methanophagaceae</taxon>
        <taxon>Candidatus Methanophaga</taxon>
    </lineage>
</organism>
<dbReference type="PANTHER" id="PTHR35902">
    <property type="entry name" value="S-LAYER DOMAIN-LIKE PROTEIN-RELATED"/>
    <property type="match status" value="1"/>
</dbReference>
<dbReference type="AlphaFoldDB" id="A0A7G9Z1X2"/>
<evidence type="ECO:0000256" key="1">
    <source>
        <dbReference type="SAM" id="Phobius"/>
    </source>
</evidence>
<sequence>MIRAKKVIAMTFAVASLILLATAIVSAIDGPAVMVTSYTVEPEALMPGDTGTITLTIKNMDEQSSETVETVSGIGSQSTKKQSKSSISAEIETIRLSSRSSDIEWVSEGSRRTEYYNVGALGPGEGLEISIPIKAADYARDGTYHPEVYIEVENGENVRFPVCVKVDSSEVELLEMDVHPEISLSESKQIGLVVANNRPNPVSGVNVHVKAKTDEIEITPKQIFIGSLAADEKRVVNFTLTPLSAGDIDLPFDVTYKNGDNVHHNNLESSVLVKSIADVKLILVNAPEFVYKGDIAKIEFDVANGMAKDIKAVSVKPAIVGETGGVRLLPSEYFIGDMEVGDVFSASFELYTVDLDVGDTEIPFKLAFRDLDTDKRYELPGYAVHIEVKEPQDGELPIYLLIVALLVIIVVVAGLVWVKRKRGR</sequence>
<name>A0A7G9Z1X2_9EURY</name>
<protein>
    <recommendedName>
        <fullName evidence="3">CARDB domain-containing protein</fullName>
    </recommendedName>
</protein>
<feature type="transmembrane region" description="Helical" evidence="1">
    <location>
        <begin position="396"/>
        <end position="418"/>
    </location>
</feature>
<dbReference type="EMBL" id="MT631573">
    <property type="protein sequence ID" value="QNO54256.1"/>
    <property type="molecule type" value="Genomic_DNA"/>
</dbReference>
<reference evidence="2" key="1">
    <citation type="submission" date="2020-06" db="EMBL/GenBank/DDBJ databases">
        <title>Unique genomic features of the anaerobic methanotrophic archaea.</title>
        <authorList>
            <person name="Chadwick G.L."/>
            <person name="Skennerton C.T."/>
            <person name="Laso-Perez R."/>
            <person name="Leu A.O."/>
            <person name="Speth D.R."/>
            <person name="Yu H."/>
            <person name="Morgan-Lang C."/>
            <person name="Hatzenpichler R."/>
            <person name="Goudeau D."/>
            <person name="Malmstrom R."/>
            <person name="Brazelton W.J."/>
            <person name="Woyke T."/>
            <person name="Hallam S.J."/>
            <person name="Tyson G.W."/>
            <person name="Wegener G."/>
            <person name="Boetius A."/>
            <person name="Orphan V."/>
        </authorList>
    </citation>
    <scope>NUCLEOTIDE SEQUENCE</scope>
</reference>
<proteinExistence type="predicted"/>
<accession>A0A7G9Z1X2</accession>
<gene>
    <name evidence="2" type="ORF">IIFEDBNN_00040</name>
</gene>
<keyword evidence="1" id="KW-0812">Transmembrane</keyword>
<dbReference type="PANTHER" id="PTHR35902:SF6">
    <property type="entry name" value="CONSERVED WITHIN P. AEROPHILUM"/>
    <property type="match status" value="1"/>
</dbReference>
<keyword evidence="1" id="KW-0472">Membrane</keyword>